<dbReference type="AlphaFoldDB" id="A0A0R1H0T7"/>
<dbReference type="GO" id="GO:0003676">
    <property type="term" value="F:nucleic acid binding"/>
    <property type="evidence" value="ECO:0007669"/>
    <property type="project" value="InterPro"/>
</dbReference>
<evidence type="ECO:0000313" key="4">
    <source>
        <dbReference type="Proteomes" id="UP000051461"/>
    </source>
</evidence>
<dbReference type="STRING" id="1423726.FC07_GL001097"/>
<dbReference type="OrthoDB" id="9803668at2"/>
<reference evidence="3 4" key="1">
    <citation type="journal article" date="2015" name="Genome Announc.">
        <title>Expanding the biotechnology potential of lactobacilli through comparative genomics of 213 strains and associated genera.</title>
        <authorList>
            <person name="Sun Z."/>
            <person name="Harris H.M."/>
            <person name="McCann A."/>
            <person name="Guo C."/>
            <person name="Argimon S."/>
            <person name="Zhang W."/>
            <person name="Yang X."/>
            <person name="Jeffery I.B."/>
            <person name="Cooney J.C."/>
            <person name="Kagawa T.F."/>
            <person name="Liu W."/>
            <person name="Song Y."/>
            <person name="Salvetti E."/>
            <person name="Wrobel A."/>
            <person name="Rasinkangas P."/>
            <person name="Parkhill J."/>
            <person name="Rea M.C."/>
            <person name="O'Sullivan O."/>
            <person name="Ritari J."/>
            <person name="Douillard F.P."/>
            <person name="Paul Ross R."/>
            <person name="Yang R."/>
            <person name="Briner A.E."/>
            <person name="Felis G.E."/>
            <person name="de Vos W.M."/>
            <person name="Barrangou R."/>
            <person name="Klaenhammer T.R."/>
            <person name="Caufield P.W."/>
            <person name="Cui Y."/>
            <person name="Zhang H."/>
            <person name="O'Toole P.W."/>
        </authorList>
    </citation>
    <scope>NUCLEOTIDE SEQUENCE [LARGE SCALE GENOMIC DNA]</scope>
    <source>
        <strain evidence="3 4">DSM 20003</strain>
    </source>
</reference>
<dbReference type="InterPro" id="IPR003156">
    <property type="entry name" value="DHHA1_dom"/>
</dbReference>
<organism evidence="3 4">
    <name type="scientific">Loigolactobacillus bifermentans DSM 20003</name>
    <dbReference type="NCBI Taxonomy" id="1423726"/>
    <lineage>
        <taxon>Bacteria</taxon>
        <taxon>Bacillati</taxon>
        <taxon>Bacillota</taxon>
        <taxon>Bacilli</taxon>
        <taxon>Lactobacillales</taxon>
        <taxon>Lactobacillaceae</taxon>
        <taxon>Loigolactobacillus</taxon>
    </lineage>
</organism>
<dbReference type="PATRIC" id="fig|1423726.3.peg.1136"/>
<evidence type="ECO:0000259" key="1">
    <source>
        <dbReference type="Pfam" id="PF01368"/>
    </source>
</evidence>
<dbReference type="EMBL" id="AZDA01000018">
    <property type="protein sequence ID" value="KRK40237.1"/>
    <property type="molecule type" value="Genomic_DNA"/>
</dbReference>
<evidence type="ECO:0000313" key="3">
    <source>
        <dbReference type="EMBL" id="KRK40237.1"/>
    </source>
</evidence>
<feature type="domain" description="DDH" evidence="1">
    <location>
        <begin position="17"/>
        <end position="152"/>
    </location>
</feature>
<keyword evidence="4" id="KW-1185">Reference proteome</keyword>
<evidence type="ECO:0000259" key="2">
    <source>
        <dbReference type="Pfam" id="PF02272"/>
    </source>
</evidence>
<dbReference type="Pfam" id="PF01368">
    <property type="entry name" value="DHH"/>
    <property type="match status" value="1"/>
</dbReference>
<dbReference type="RefSeq" id="WP_057903754.1">
    <property type="nucleotide sequence ID" value="NZ_AZDA01000018.1"/>
</dbReference>
<dbReference type="InterPro" id="IPR038763">
    <property type="entry name" value="DHH_sf"/>
</dbReference>
<comment type="caution">
    <text evidence="3">The sequence shown here is derived from an EMBL/GenBank/DDBJ whole genome shotgun (WGS) entry which is preliminary data.</text>
</comment>
<dbReference type="Gene3D" id="3.90.1640.10">
    <property type="entry name" value="inorganic pyrophosphatase (n-terminal core)"/>
    <property type="match status" value="1"/>
</dbReference>
<dbReference type="PANTHER" id="PTHR47618">
    <property type="entry name" value="BIFUNCTIONAL OLIGORIBONUCLEASE AND PAP PHOSPHATASE NRNA"/>
    <property type="match status" value="1"/>
</dbReference>
<proteinExistence type="predicted"/>
<dbReference type="InterPro" id="IPR001667">
    <property type="entry name" value="DDH_dom"/>
</dbReference>
<dbReference type="InterPro" id="IPR051319">
    <property type="entry name" value="Oligoribo/pAp-PDE_c-di-AMP_PDE"/>
</dbReference>
<dbReference type="Pfam" id="PF02272">
    <property type="entry name" value="DHHA1"/>
    <property type="match status" value="1"/>
</dbReference>
<protein>
    <submittedName>
        <fullName evidence="3">Phosphoesterase, DHH family protein</fullName>
    </submittedName>
</protein>
<accession>A0A0R1H0T7</accession>
<feature type="domain" description="DHHA1" evidence="2">
    <location>
        <begin position="228"/>
        <end position="310"/>
    </location>
</feature>
<dbReference type="Proteomes" id="UP000051461">
    <property type="component" value="Unassembled WGS sequence"/>
</dbReference>
<name>A0A0R1H0T7_9LACO</name>
<gene>
    <name evidence="3" type="ORF">FC07_GL001097</name>
</gene>
<dbReference type="SUPFAM" id="SSF64182">
    <property type="entry name" value="DHH phosphoesterases"/>
    <property type="match status" value="1"/>
</dbReference>
<dbReference type="PANTHER" id="PTHR47618:SF1">
    <property type="entry name" value="BIFUNCTIONAL OLIGORIBONUCLEASE AND PAP PHOSPHATASE NRNA"/>
    <property type="match status" value="1"/>
</dbReference>
<sequence length="315" mass="33497">MSIEKDIYETVEQYDTIIIHRHQRPDPDALGSQVGLATILKAAFPAKQIYCVGEEVPGLKWVAQMDQVPDTAYTGALVIVTDTANAPRISDDRYAKGVKVIKIDHHPNDEPYGDLQLVRPTASSSSELVYDWATANGLTVSTAAARLLYIGIVGDTGRFMYDATTSHTFAVTAALTATDFKPALINQKLDSMSAAQAKLYAYVLGNLTVLPSGAAHVLISAATLKALGLTVPEASSIVSLPGKLAEVVAWVIFVEQAPADYRVHFRSKGPVINGLAQQHDGGGHPLASGAHAVGTAETETIVHELDALVQTAEAD</sequence>
<dbReference type="Gene3D" id="3.10.310.30">
    <property type="match status" value="1"/>
</dbReference>